<gene>
    <name evidence="2" type="ORF">FRI24_16945</name>
</gene>
<name>A0A5Y5BUK3_SALER</name>
<comment type="caution">
    <text evidence="2">The sequence shown here is derived from an EMBL/GenBank/DDBJ whole genome shotgun (WGS) entry which is preliminary data.</text>
</comment>
<dbReference type="Pfam" id="PF13935">
    <property type="entry name" value="Ead_Ea22"/>
    <property type="match status" value="1"/>
</dbReference>
<evidence type="ECO:0000256" key="1">
    <source>
        <dbReference type="SAM" id="Coils"/>
    </source>
</evidence>
<protein>
    <submittedName>
        <fullName evidence="2">Ead/Ea22-like family protein</fullName>
    </submittedName>
</protein>
<dbReference type="AlphaFoldDB" id="A0A5Y5BUK3"/>
<dbReference type="InterPro" id="IPR025153">
    <property type="entry name" value="Ead_Ea22"/>
</dbReference>
<accession>A0A5Y5BUK3</accession>
<evidence type="ECO:0000313" key="2">
    <source>
        <dbReference type="EMBL" id="ECK3239837.1"/>
    </source>
</evidence>
<organism evidence="2">
    <name type="scientific">Salmonella enterica</name>
    <name type="common">Salmonella choleraesuis</name>
    <dbReference type="NCBI Taxonomy" id="28901"/>
    <lineage>
        <taxon>Bacteria</taxon>
        <taxon>Pseudomonadati</taxon>
        <taxon>Pseudomonadota</taxon>
        <taxon>Gammaproteobacteria</taxon>
        <taxon>Enterobacterales</taxon>
        <taxon>Enterobacteriaceae</taxon>
        <taxon>Salmonella</taxon>
    </lineage>
</organism>
<sequence length="277" mass="30758">MSNIDKQVLREEFRYMQDHYNDPADRKRQEIYIAAEALLDELDKKQQYIKLRDQENEDIALTVGKLRVELEAAKKSMTEQSAIVAAAEKLVRCKGRYHSELNYRALAKLFGVITPDLPPLVHENVHYADAAEVEITALRQRIAELEAKLETADKLQDSAFRDGLKAGFSYGQTDDQSGFAQCMSAYSTRAGIGVKQQEDSVDSDVGRNQPGMVVAVHIFAGDFVKVKGQVFEVEETDFDDHDVTLWFVGGNALKCEAGCPVEVVSAPVAAGIKVKGE</sequence>
<reference evidence="2" key="1">
    <citation type="submission" date="2019-08" db="EMBL/GenBank/DDBJ databases">
        <authorList>
            <consortium name="PulseNet: The National Subtyping Network for Foodborne Disease Surveillance"/>
            <person name="Tarr C.L."/>
            <person name="Trees E."/>
            <person name="Katz L.S."/>
            <person name="Carleton-Romer H.A."/>
            <person name="Stroika S."/>
            <person name="Kucerova Z."/>
            <person name="Roache K.F."/>
            <person name="Sabol A.L."/>
            <person name="Besser J."/>
            <person name="Gerner-Smidt P."/>
        </authorList>
    </citation>
    <scope>NUCLEOTIDE SEQUENCE</scope>
    <source>
        <strain evidence="2">PNUSAS086062</strain>
    </source>
</reference>
<keyword evidence="1" id="KW-0175">Coiled coil</keyword>
<dbReference type="EMBL" id="AAJBKL010000036">
    <property type="protein sequence ID" value="ECK3239837.1"/>
    <property type="molecule type" value="Genomic_DNA"/>
</dbReference>
<proteinExistence type="predicted"/>
<feature type="coiled-coil region" evidence="1">
    <location>
        <begin position="128"/>
        <end position="155"/>
    </location>
</feature>